<keyword evidence="2" id="KW-1185">Reference proteome</keyword>
<keyword evidence="1" id="KW-0472">Membrane</keyword>
<dbReference type="AlphaFoldDB" id="A0A915P1L8"/>
<accession>A0A915P1L8</accession>
<evidence type="ECO:0000256" key="1">
    <source>
        <dbReference type="SAM" id="Phobius"/>
    </source>
</evidence>
<keyword evidence="1" id="KW-1133">Transmembrane helix</keyword>
<organism evidence="2 3">
    <name type="scientific">Meloidogyne floridensis</name>
    <dbReference type="NCBI Taxonomy" id="298350"/>
    <lineage>
        <taxon>Eukaryota</taxon>
        <taxon>Metazoa</taxon>
        <taxon>Ecdysozoa</taxon>
        <taxon>Nematoda</taxon>
        <taxon>Chromadorea</taxon>
        <taxon>Rhabditida</taxon>
        <taxon>Tylenchina</taxon>
        <taxon>Tylenchomorpha</taxon>
        <taxon>Tylenchoidea</taxon>
        <taxon>Meloidogynidae</taxon>
        <taxon>Meloidogyninae</taxon>
        <taxon>Meloidogyne</taxon>
    </lineage>
</organism>
<feature type="transmembrane region" description="Helical" evidence="1">
    <location>
        <begin position="55"/>
        <end position="77"/>
    </location>
</feature>
<keyword evidence="1" id="KW-0812">Transmembrane</keyword>
<dbReference type="Proteomes" id="UP000887560">
    <property type="component" value="Unplaced"/>
</dbReference>
<sequence length="150" mass="17051">MSRLLYASKYKISLLKVNEISSTMKLYLAVNVFCGIKFCETQTCMQHRLKNYPILFVKTCFGICNIICCIVFLKLLARVGGDIAKKLITGYSLSVYTGELSYLTLSLELAICGVFYWRKFKTRPGTQVTLLTSHKNLNNTAKQPWTVNVE</sequence>
<protein>
    <submittedName>
        <fullName evidence="3">Serpentine receptor class gamma</fullName>
    </submittedName>
</protein>
<proteinExistence type="predicted"/>
<feature type="transmembrane region" description="Helical" evidence="1">
    <location>
        <begin position="100"/>
        <end position="117"/>
    </location>
</feature>
<dbReference type="WBParaSite" id="scf7180000423296.g10623">
    <property type="protein sequence ID" value="scf7180000423296.g10623"/>
    <property type="gene ID" value="scf7180000423296.g10623"/>
</dbReference>
<reference evidence="3" key="1">
    <citation type="submission" date="2022-11" db="UniProtKB">
        <authorList>
            <consortium name="WormBaseParasite"/>
        </authorList>
    </citation>
    <scope>IDENTIFICATION</scope>
</reference>
<evidence type="ECO:0000313" key="3">
    <source>
        <dbReference type="WBParaSite" id="scf7180000423296.g10623"/>
    </source>
</evidence>
<name>A0A915P1L8_9BILA</name>
<evidence type="ECO:0000313" key="2">
    <source>
        <dbReference type="Proteomes" id="UP000887560"/>
    </source>
</evidence>